<feature type="domain" description="Carbohydrate kinase PfkB" evidence="5">
    <location>
        <begin position="5"/>
        <end position="281"/>
    </location>
</feature>
<evidence type="ECO:0000256" key="2">
    <source>
        <dbReference type="ARBA" id="ARBA00022679"/>
    </source>
</evidence>
<comment type="similarity">
    <text evidence="1 4">Belongs to the carbohydrate kinase PfkB family.</text>
</comment>
<dbReference type="Gene3D" id="3.40.1190.20">
    <property type="match status" value="1"/>
</dbReference>
<dbReference type="PANTHER" id="PTHR10584">
    <property type="entry name" value="SUGAR KINASE"/>
    <property type="match status" value="1"/>
</dbReference>
<keyword evidence="2 4" id="KW-0808">Transferase</keyword>
<dbReference type="InterPro" id="IPR011611">
    <property type="entry name" value="PfkB_dom"/>
</dbReference>
<comment type="caution">
    <text evidence="6">The sequence shown here is derived from an EMBL/GenBank/DDBJ whole genome shotgun (WGS) entry which is preliminary data.</text>
</comment>
<dbReference type="PRINTS" id="PR00990">
    <property type="entry name" value="RIBOKINASE"/>
</dbReference>
<evidence type="ECO:0000259" key="5">
    <source>
        <dbReference type="Pfam" id="PF00294"/>
    </source>
</evidence>
<protein>
    <submittedName>
        <fullName evidence="6">Sugar/nucleoside kinase (Ribokinase family)</fullName>
    </submittedName>
</protein>
<dbReference type="SUPFAM" id="SSF53613">
    <property type="entry name" value="Ribokinase-like"/>
    <property type="match status" value="1"/>
</dbReference>
<dbReference type="AlphaFoldDB" id="A0A7W9FJR5"/>
<keyword evidence="7" id="KW-1185">Reference proteome</keyword>
<dbReference type="InterPro" id="IPR002173">
    <property type="entry name" value="Carboh/pur_kinase_PfkB_CS"/>
</dbReference>
<evidence type="ECO:0000256" key="3">
    <source>
        <dbReference type="ARBA" id="ARBA00022777"/>
    </source>
</evidence>
<evidence type="ECO:0000313" key="7">
    <source>
        <dbReference type="Proteomes" id="UP000523821"/>
    </source>
</evidence>
<accession>A0A7W9FJR5</accession>
<dbReference type="InterPro" id="IPR002139">
    <property type="entry name" value="Ribo/fructo_kinase"/>
</dbReference>
<keyword evidence="3 4" id="KW-0418">Kinase</keyword>
<dbReference type="PROSITE" id="PS00584">
    <property type="entry name" value="PFKB_KINASES_2"/>
    <property type="match status" value="1"/>
</dbReference>
<proteinExistence type="inferred from homology"/>
<dbReference type="RefSeq" id="WP_183853003.1">
    <property type="nucleotide sequence ID" value="NZ_JACHOO010000002.1"/>
</dbReference>
<reference evidence="6 7" key="1">
    <citation type="submission" date="2020-08" db="EMBL/GenBank/DDBJ databases">
        <title>Genomic Encyclopedia of Type Strains, Phase IV (KMG-IV): sequencing the most valuable type-strain genomes for metagenomic binning, comparative biology and taxonomic classification.</title>
        <authorList>
            <person name="Goeker M."/>
        </authorList>
    </citation>
    <scope>NUCLEOTIDE SEQUENCE [LARGE SCALE GENOMIC DNA]</scope>
    <source>
        <strain evidence="6 7">DSM 16268</strain>
    </source>
</reference>
<dbReference type="GO" id="GO:0016301">
    <property type="term" value="F:kinase activity"/>
    <property type="evidence" value="ECO:0007669"/>
    <property type="project" value="UniProtKB-KW"/>
</dbReference>
<dbReference type="EMBL" id="JACHOO010000002">
    <property type="protein sequence ID" value="MBB5751856.1"/>
    <property type="molecule type" value="Genomic_DNA"/>
</dbReference>
<evidence type="ECO:0000256" key="4">
    <source>
        <dbReference type="RuleBase" id="RU003704"/>
    </source>
</evidence>
<name>A0A7W9FJR5_9HYPH</name>
<dbReference type="Pfam" id="PF00294">
    <property type="entry name" value="PfkB"/>
    <property type="match status" value="1"/>
</dbReference>
<dbReference type="InterPro" id="IPR029056">
    <property type="entry name" value="Ribokinase-like"/>
</dbReference>
<gene>
    <name evidence="6" type="ORF">GGQ63_000908</name>
</gene>
<evidence type="ECO:0000313" key="6">
    <source>
        <dbReference type="EMBL" id="MBB5751856.1"/>
    </source>
</evidence>
<organism evidence="6 7">
    <name type="scientific">Prosthecomicrobium pneumaticum</name>
    <dbReference type="NCBI Taxonomy" id="81895"/>
    <lineage>
        <taxon>Bacteria</taxon>
        <taxon>Pseudomonadati</taxon>
        <taxon>Pseudomonadota</taxon>
        <taxon>Alphaproteobacteria</taxon>
        <taxon>Hyphomicrobiales</taxon>
        <taxon>Kaistiaceae</taxon>
        <taxon>Prosthecomicrobium</taxon>
    </lineage>
</organism>
<dbReference type="PANTHER" id="PTHR10584:SF157">
    <property type="entry name" value="SULFOFRUCTOSE KINASE"/>
    <property type="match status" value="1"/>
</dbReference>
<evidence type="ECO:0000256" key="1">
    <source>
        <dbReference type="ARBA" id="ARBA00010688"/>
    </source>
</evidence>
<dbReference type="GO" id="GO:0006796">
    <property type="term" value="P:phosphate-containing compound metabolic process"/>
    <property type="evidence" value="ECO:0007669"/>
    <property type="project" value="UniProtKB-ARBA"/>
</dbReference>
<sequence>MTGRVHVLGTVVLDRVYEVDRLPGHDEKAFATASREVLGGPASHVASAVARFGRPVALATVLGTDPAGDALVAELSARGIDTGAILRDPRAKTGTTVVIVDHTGEKAIVIDPIAEPVLAGLGRGLTFAAGDVLATQLFHPAAVSAAAERARQAGAAALLDLERPEIERFGFDAALAAAKDCAVICTNAQVLSAEAGSTAIAAAADLAARLAEGRLGACVTLGAAGAVISAGGAARHVPALAVAPRDTTGAGDTFLAGLACALSDGLRLDAAAPLAAAAAGLFLAGSPAGWAAVRAAATTLVPRPLETAR</sequence>
<dbReference type="GO" id="GO:0005829">
    <property type="term" value="C:cytosol"/>
    <property type="evidence" value="ECO:0007669"/>
    <property type="project" value="TreeGrafter"/>
</dbReference>
<dbReference type="Proteomes" id="UP000523821">
    <property type="component" value="Unassembled WGS sequence"/>
</dbReference>